<dbReference type="AlphaFoldDB" id="A0AAD5MBY8"/>
<sequence length="103" mass="11546">MAARVCGQHQPSASVDDNESEITEWALPYRHVGNRPPPRTTVARATTEWKLCGLSPPLQTNRPNIRASSYSSIRLNRRREPNKVIAVVQWLTDMSSTTFGAEL</sequence>
<gene>
    <name evidence="2" type="ORF">KIN20_010023</name>
</gene>
<organism evidence="2 3">
    <name type="scientific">Parelaphostrongylus tenuis</name>
    <name type="common">Meningeal worm</name>
    <dbReference type="NCBI Taxonomy" id="148309"/>
    <lineage>
        <taxon>Eukaryota</taxon>
        <taxon>Metazoa</taxon>
        <taxon>Ecdysozoa</taxon>
        <taxon>Nematoda</taxon>
        <taxon>Chromadorea</taxon>
        <taxon>Rhabditida</taxon>
        <taxon>Rhabditina</taxon>
        <taxon>Rhabditomorpha</taxon>
        <taxon>Strongyloidea</taxon>
        <taxon>Metastrongylidae</taxon>
        <taxon>Parelaphostrongylus</taxon>
    </lineage>
</organism>
<evidence type="ECO:0000313" key="3">
    <source>
        <dbReference type="Proteomes" id="UP001196413"/>
    </source>
</evidence>
<reference evidence="2" key="1">
    <citation type="submission" date="2021-06" db="EMBL/GenBank/DDBJ databases">
        <title>Parelaphostrongylus tenuis whole genome reference sequence.</title>
        <authorList>
            <person name="Garwood T.J."/>
            <person name="Larsen P.A."/>
            <person name="Fountain-Jones N.M."/>
            <person name="Garbe J.R."/>
            <person name="Macchietto M.G."/>
            <person name="Kania S.A."/>
            <person name="Gerhold R.W."/>
            <person name="Richards J.E."/>
            <person name="Wolf T.M."/>
        </authorList>
    </citation>
    <scope>NUCLEOTIDE SEQUENCE</scope>
    <source>
        <strain evidence="2">MNPRO001-30</strain>
        <tissue evidence="2">Meninges</tissue>
    </source>
</reference>
<feature type="region of interest" description="Disordered" evidence="1">
    <location>
        <begin position="1"/>
        <end position="20"/>
    </location>
</feature>
<proteinExistence type="predicted"/>
<keyword evidence="3" id="KW-1185">Reference proteome</keyword>
<comment type="caution">
    <text evidence="2">The sequence shown here is derived from an EMBL/GenBank/DDBJ whole genome shotgun (WGS) entry which is preliminary data.</text>
</comment>
<dbReference type="Proteomes" id="UP001196413">
    <property type="component" value="Unassembled WGS sequence"/>
</dbReference>
<accession>A0AAD5MBY8</accession>
<evidence type="ECO:0000313" key="2">
    <source>
        <dbReference type="EMBL" id="KAJ1353403.1"/>
    </source>
</evidence>
<evidence type="ECO:0000256" key="1">
    <source>
        <dbReference type="SAM" id="MobiDB-lite"/>
    </source>
</evidence>
<name>A0AAD5MBY8_PARTN</name>
<protein>
    <submittedName>
        <fullName evidence="2">Uncharacterized protein</fullName>
    </submittedName>
</protein>
<dbReference type="EMBL" id="JAHQIW010001705">
    <property type="protein sequence ID" value="KAJ1353403.1"/>
    <property type="molecule type" value="Genomic_DNA"/>
</dbReference>